<evidence type="ECO:0000313" key="1">
    <source>
        <dbReference type="EMBL" id="MBO8469440.1"/>
    </source>
</evidence>
<dbReference type="SUPFAM" id="SSF56219">
    <property type="entry name" value="DNase I-like"/>
    <property type="match status" value="1"/>
</dbReference>
<sequence length="312" mass="35040">MTLLFFLSSCAPSQRTETFTITTYNAYAFFDAYDDGTEFDGFSHSDGYDGERYEERVRSMAILIGRNLSSSDLIIFQEIESKAVLKDLLDNGLSGKGFCYYGLAESGDGQLSVGYISKIKPSRTTVHSIPGHRSVLGLSFYIDESLITVYGLHFKSRLNDGNEERIEECSYLRTLLEESGSLTIASGDFNIDPSYGDEAMGIFSAGYPEEYPLYVSGIPDDAGRGVYFAPSLDNDIVLSEKGTHSYQGEWFFYDMHLLSEECWDGLGWEYDTAWITALPEMKDELGRPLCYDPSTGRGYSDHFPFTVRLVKR</sequence>
<comment type="caution">
    <text evidence="1">The sequence shown here is derived from an EMBL/GenBank/DDBJ whole genome shotgun (WGS) entry which is preliminary data.</text>
</comment>
<reference evidence="1" key="1">
    <citation type="submission" date="2020-10" db="EMBL/GenBank/DDBJ databases">
        <authorList>
            <person name="Gilroy R."/>
        </authorList>
    </citation>
    <scope>NUCLEOTIDE SEQUENCE</scope>
    <source>
        <strain evidence="1">14700</strain>
    </source>
</reference>
<dbReference type="GO" id="GO:0004519">
    <property type="term" value="F:endonuclease activity"/>
    <property type="evidence" value="ECO:0007669"/>
    <property type="project" value="UniProtKB-KW"/>
</dbReference>
<proteinExistence type="predicted"/>
<organism evidence="1 2">
    <name type="scientific">Candidatus Ornithospirochaeta stercoravium</name>
    <dbReference type="NCBI Taxonomy" id="2840897"/>
    <lineage>
        <taxon>Bacteria</taxon>
        <taxon>Pseudomonadati</taxon>
        <taxon>Spirochaetota</taxon>
        <taxon>Spirochaetia</taxon>
        <taxon>Spirochaetales</taxon>
        <taxon>Spirochaetaceae</taxon>
        <taxon>Spirochaetaceae incertae sedis</taxon>
        <taxon>Candidatus Ornithospirochaeta</taxon>
    </lineage>
</organism>
<dbReference type="Gene3D" id="3.60.10.10">
    <property type="entry name" value="Endonuclease/exonuclease/phosphatase"/>
    <property type="match status" value="1"/>
</dbReference>
<dbReference type="AlphaFoldDB" id="A0A9D9IBS1"/>
<dbReference type="InterPro" id="IPR036691">
    <property type="entry name" value="Endo/exonu/phosph_ase_sf"/>
</dbReference>
<keyword evidence="1" id="KW-0378">Hydrolase</keyword>
<accession>A0A9D9IBS1</accession>
<keyword evidence="1" id="KW-0255">Endonuclease</keyword>
<dbReference type="Proteomes" id="UP000810292">
    <property type="component" value="Unassembled WGS sequence"/>
</dbReference>
<name>A0A9D9IBS1_9SPIO</name>
<reference evidence="1" key="2">
    <citation type="journal article" date="2021" name="PeerJ">
        <title>Extensive microbial diversity within the chicken gut microbiome revealed by metagenomics and culture.</title>
        <authorList>
            <person name="Gilroy R."/>
            <person name="Ravi A."/>
            <person name="Getino M."/>
            <person name="Pursley I."/>
            <person name="Horton D.L."/>
            <person name="Alikhan N.F."/>
            <person name="Baker D."/>
            <person name="Gharbi K."/>
            <person name="Hall N."/>
            <person name="Watson M."/>
            <person name="Adriaenssens E.M."/>
            <person name="Foster-Nyarko E."/>
            <person name="Jarju S."/>
            <person name="Secka A."/>
            <person name="Antonio M."/>
            <person name="Oren A."/>
            <person name="Chaudhuri R.R."/>
            <person name="La Ragione R."/>
            <person name="Hildebrand F."/>
            <person name="Pallen M.J."/>
        </authorList>
    </citation>
    <scope>NUCLEOTIDE SEQUENCE</scope>
    <source>
        <strain evidence="1">14700</strain>
    </source>
</reference>
<gene>
    <name evidence="1" type="ORF">IAA72_06620</name>
</gene>
<dbReference type="EMBL" id="JADIMF010000103">
    <property type="protein sequence ID" value="MBO8469440.1"/>
    <property type="molecule type" value="Genomic_DNA"/>
</dbReference>
<keyword evidence="1" id="KW-0540">Nuclease</keyword>
<protein>
    <submittedName>
        <fullName evidence="1">Endonuclease/exonuclease/phosphatase family protein</fullName>
    </submittedName>
</protein>
<evidence type="ECO:0000313" key="2">
    <source>
        <dbReference type="Proteomes" id="UP000810292"/>
    </source>
</evidence>